<evidence type="ECO:0000256" key="10">
    <source>
        <dbReference type="ARBA" id="ARBA00029433"/>
    </source>
</evidence>
<dbReference type="Ensembl" id="ENSNFUT00015052042.1">
    <property type="protein sequence ID" value="ENSNFUP00015049898.1"/>
    <property type="gene ID" value="ENSNFUG00015023469.1"/>
</dbReference>
<accession>A0A8C6VYU5</accession>
<evidence type="ECO:0000313" key="13">
    <source>
        <dbReference type="Proteomes" id="UP000694548"/>
    </source>
</evidence>
<name>A0A8C6VYU5_NOTFU</name>
<dbReference type="GO" id="GO:0006886">
    <property type="term" value="P:intracellular protein transport"/>
    <property type="evidence" value="ECO:0007669"/>
    <property type="project" value="InterPro"/>
</dbReference>
<keyword evidence="5" id="KW-0963">Cytoplasm</keyword>
<dbReference type="PANTHER" id="PTHR46209:SF4">
    <property type="entry name" value="SORTING NEXIN-10B"/>
    <property type="match status" value="1"/>
</dbReference>
<keyword evidence="7" id="KW-0653">Protein transport</keyword>
<dbReference type="PANTHER" id="PTHR46209">
    <property type="entry name" value="PX DOMAIN-CONTAINING PROTEIN"/>
    <property type="match status" value="1"/>
</dbReference>
<keyword evidence="13" id="KW-1185">Reference proteome</keyword>
<dbReference type="GO" id="GO:0005768">
    <property type="term" value="C:endosome"/>
    <property type="evidence" value="ECO:0007669"/>
    <property type="project" value="UniProtKB-SubCell"/>
</dbReference>
<evidence type="ECO:0000256" key="3">
    <source>
        <dbReference type="ARBA" id="ARBA00010883"/>
    </source>
</evidence>
<reference evidence="12" key="1">
    <citation type="submission" date="2025-08" db="UniProtKB">
        <authorList>
            <consortium name="Ensembl"/>
        </authorList>
    </citation>
    <scope>IDENTIFICATION</scope>
</reference>
<evidence type="ECO:0000256" key="4">
    <source>
        <dbReference type="ARBA" id="ARBA00022448"/>
    </source>
</evidence>
<feature type="domain" description="PX" evidence="11">
    <location>
        <begin position="1"/>
        <end position="123"/>
    </location>
</feature>
<keyword evidence="4" id="KW-0813">Transport</keyword>
<dbReference type="GO" id="GO:1901981">
    <property type="term" value="F:phosphatidylinositol phosphate binding"/>
    <property type="evidence" value="ECO:0007669"/>
    <property type="project" value="TreeGrafter"/>
</dbReference>
<gene>
    <name evidence="12" type="primary">snx10b</name>
</gene>
<evidence type="ECO:0000256" key="2">
    <source>
        <dbReference type="ARBA" id="ARBA00004496"/>
    </source>
</evidence>
<dbReference type="Proteomes" id="UP000694548">
    <property type="component" value="Unassembled WGS sequence"/>
</dbReference>
<evidence type="ECO:0000256" key="9">
    <source>
        <dbReference type="ARBA" id="ARBA00023136"/>
    </source>
</evidence>
<dbReference type="SUPFAM" id="SSF64268">
    <property type="entry name" value="PX domain"/>
    <property type="match status" value="1"/>
</dbReference>
<comment type="subcellular location">
    <subcellularLocation>
        <location evidence="2">Cytoplasm</location>
    </subcellularLocation>
    <subcellularLocation>
        <location evidence="10">Endomembrane system</location>
        <topology evidence="10">Peripheral membrane protein</topology>
        <orientation evidence="10">Cytoplasmic side</orientation>
    </subcellularLocation>
    <subcellularLocation>
        <location evidence="1">Endosome</location>
    </subcellularLocation>
</comment>
<dbReference type="InterPro" id="IPR001683">
    <property type="entry name" value="PX_dom"/>
</dbReference>
<dbReference type="GO" id="GO:0060271">
    <property type="term" value="P:cilium assembly"/>
    <property type="evidence" value="ECO:0007669"/>
    <property type="project" value="TreeGrafter"/>
</dbReference>
<organism evidence="12 13">
    <name type="scientific">Nothobranchius furzeri</name>
    <name type="common">Turquoise killifish</name>
    <dbReference type="NCBI Taxonomy" id="105023"/>
    <lineage>
        <taxon>Eukaryota</taxon>
        <taxon>Metazoa</taxon>
        <taxon>Chordata</taxon>
        <taxon>Craniata</taxon>
        <taxon>Vertebrata</taxon>
        <taxon>Euteleostomi</taxon>
        <taxon>Actinopterygii</taxon>
        <taxon>Neopterygii</taxon>
        <taxon>Teleostei</taxon>
        <taxon>Neoteleostei</taxon>
        <taxon>Acanthomorphata</taxon>
        <taxon>Ovalentaria</taxon>
        <taxon>Atherinomorphae</taxon>
        <taxon>Cyprinodontiformes</taxon>
        <taxon>Nothobranchiidae</taxon>
        <taxon>Nothobranchius</taxon>
    </lineage>
</organism>
<evidence type="ECO:0000256" key="6">
    <source>
        <dbReference type="ARBA" id="ARBA00022753"/>
    </source>
</evidence>
<keyword evidence="6" id="KW-0967">Endosome</keyword>
<keyword evidence="9" id="KW-0472">Membrane</keyword>
<dbReference type="GO" id="GO:0016050">
    <property type="term" value="P:vesicle organization"/>
    <property type="evidence" value="ECO:0007669"/>
    <property type="project" value="TreeGrafter"/>
</dbReference>
<sequence length="210" mass="24155">MREETTDQQLISVWVRDPRIQKNDFWHAYIDYEICLHVNVCDTCVTRHRPTAFASPRRSPVNCRLMIKLPDLPPKNPFFSLNNAQQITDRMKGLQKFLEQILQSPLLLSDSCLHLFLQSELRVSRIEACAAGKTSFSVAQAVQGNGLRRFHSEEDLQKDLCLSCDSDSDRYYCREPDGKFKELTFNKSTASLDSISTWQEEMLNFSPGST</sequence>
<dbReference type="PROSITE" id="PS50195">
    <property type="entry name" value="PX"/>
    <property type="match status" value="1"/>
</dbReference>
<evidence type="ECO:0000256" key="1">
    <source>
        <dbReference type="ARBA" id="ARBA00004177"/>
    </source>
</evidence>
<evidence type="ECO:0000259" key="11">
    <source>
        <dbReference type="PROSITE" id="PS50195"/>
    </source>
</evidence>
<comment type="similarity">
    <text evidence="3">Belongs to the sorting nexin family.</text>
</comment>
<dbReference type="InterPro" id="IPR036871">
    <property type="entry name" value="PX_dom_sf"/>
</dbReference>
<reference evidence="12" key="2">
    <citation type="submission" date="2025-09" db="UniProtKB">
        <authorList>
            <consortium name="Ensembl"/>
        </authorList>
    </citation>
    <scope>IDENTIFICATION</scope>
</reference>
<evidence type="ECO:0000256" key="5">
    <source>
        <dbReference type="ARBA" id="ARBA00022490"/>
    </source>
</evidence>
<dbReference type="Pfam" id="PF00787">
    <property type="entry name" value="PX"/>
    <property type="match status" value="1"/>
</dbReference>
<dbReference type="AlphaFoldDB" id="A0A8C6VYU5"/>
<evidence type="ECO:0000256" key="7">
    <source>
        <dbReference type="ARBA" id="ARBA00022927"/>
    </source>
</evidence>
<evidence type="ECO:0000256" key="8">
    <source>
        <dbReference type="ARBA" id="ARBA00023121"/>
    </source>
</evidence>
<evidence type="ECO:0000313" key="12">
    <source>
        <dbReference type="Ensembl" id="ENSNFUP00015049898.1"/>
    </source>
</evidence>
<proteinExistence type="inferred from homology"/>
<dbReference type="Gene3D" id="3.30.1520.10">
    <property type="entry name" value="Phox-like domain"/>
    <property type="match status" value="1"/>
</dbReference>
<dbReference type="InterPro" id="IPR043544">
    <property type="entry name" value="SNX10/11"/>
</dbReference>
<dbReference type="GeneTree" id="ENSGT00940000156007"/>
<keyword evidence="8" id="KW-0446">Lipid-binding</keyword>
<protein>
    <submittedName>
        <fullName evidence="12">Sorting nexin 10b</fullName>
    </submittedName>
</protein>